<reference evidence="2" key="3">
    <citation type="submission" date="2025-08" db="UniProtKB">
        <authorList>
            <consortium name="RefSeq"/>
        </authorList>
    </citation>
    <scope>IDENTIFICATION</scope>
    <source>
        <strain evidence="2">CBS 342.82</strain>
    </source>
</reference>
<dbReference type="GeneID" id="54366423"/>
<evidence type="ECO:0000313" key="2">
    <source>
        <dbReference type="RefSeq" id="XP_033457073.1"/>
    </source>
</evidence>
<keyword evidence="1" id="KW-1185">Reference proteome</keyword>
<evidence type="ECO:0000313" key="1">
    <source>
        <dbReference type="Proteomes" id="UP000504637"/>
    </source>
</evidence>
<dbReference type="Proteomes" id="UP000504637">
    <property type="component" value="Unplaced"/>
</dbReference>
<accession>A0A6J3LZH4</accession>
<reference evidence="2" key="2">
    <citation type="submission" date="2020-04" db="EMBL/GenBank/DDBJ databases">
        <authorList>
            <consortium name="NCBI Genome Project"/>
        </authorList>
    </citation>
    <scope>NUCLEOTIDE SEQUENCE</scope>
    <source>
        <strain evidence="2">CBS 342.82</strain>
    </source>
</reference>
<name>A0A6J3LZH4_9PEZI</name>
<gene>
    <name evidence="2" type="ORF">K489DRAFT_45070</name>
</gene>
<dbReference type="RefSeq" id="XP_033457073.1">
    <property type="nucleotide sequence ID" value="XM_033608623.1"/>
</dbReference>
<protein>
    <submittedName>
        <fullName evidence="2">Uncharacterized protein</fullName>
    </submittedName>
</protein>
<proteinExistence type="predicted"/>
<dbReference type="AlphaFoldDB" id="A0A6J3LZH4"/>
<organism evidence="2">
    <name type="scientific">Dissoconium aciculare CBS 342.82</name>
    <dbReference type="NCBI Taxonomy" id="1314786"/>
    <lineage>
        <taxon>Eukaryota</taxon>
        <taxon>Fungi</taxon>
        <taxon>Dikarya</taxon>
        <taxon>Ascomycota</taxon>
        <taxon>Pezizomycotina</taxon>
        <taxon>Dothideomycetes</taxon>
        <taxon>Dothideomycetidae</taxon>
        <taxon>Mycosphaerellales</taxon>
        <taxon>Dissoconiaceae</taxon>
        <taxon>Dissoconium</taxon>
    </lineage>
</organism>
<sequence length="149" mass="16419">MDTAAHRLFLRNQLRPLGRLLAAVFHLPTATADEERGLAPKEGMDLPCRGCALCCEITTCLNIIHLSIFLSSLSVICYSHDQFCAIPSIVADRRQSHQKARTKIIAVESEPSRDIVLLKAVYATPLGVVHTLTTAKDVKHKRSAFVNEA</sequence>
<reference evidence="2" key="1">
    <citation type="submission" date="2020-01" db="EMBL/GenBank/DDBJ databases">
        <authorList>
            <consortium name="DOE Joint Genome Institute"/>
            <person name="Haridas S."/>
            <person name="Albert R."/>
            <person name="Binder M."/>
            <person name="Bloem J."/>
            <person name="Labutti K."/>
            <person name="Salamov A."/>
            <person name="Andreopoulos B."/>
            <person name="Baker S.E."/>
            <person name="Barry K."/>
            <person name="Bills G."/>
            <person name="Bluhm B.H."/>
            <person name="Cannon C."/>
            <person name="Castanera R."/>
            <person name="Culley D.E."/>
            <person name="Daum C."/>
            <person name="Ezra D."/>
            <person name="Gonzalez J.B."/>
            <person name="Henrissat B."/>
            <person name="Kuo A."/>
            <person name="Liang C."/>
            <person name="Lipzen A."/>
            <person name="Lutzoni F."/>
            <person name="Magnuson J."/>
            <person name="Mondo S."/>
            <person name="Nolan M."/>
            <person name="Ohm R."/>
            <person name="Pangilinan J."/>
            <person name="Park H.-J."/>
            <person name="Ramirez L."/>
            <person name="Alfaro M."/>
            <person name="Sun H."/>
            <person name="Tritt A."/>
            <person name="Yoshinaga Y."/>
            <person name="Zwiers L.-H."/>
            <person name="Turgeon B.G."/>
            <person name="Goodwin S.B."/>
            <person name="Spatafora J.W."/>
            <person name="Crous P.W."/>
            <person name="Grigoriev I.V."/>
        </authorList>
    </citation>
    <scope>NUCLEOTIDE SEQUENCE</scope>
    <source>
        <strain evidence="2">CBS 342.82</strain>
    </source>
</reference>